<organism evidence="2 3">
    <name type="scientific">Cytobacillus eiseniae</name>
    <dbReference type="NCBI Taxonomy" id="762947"/>
    <lineage>
        <taxon>Bacteria</taxon>
        <taxon>Bacillati</taxon>
        <taxon>Bacillota</taxon>
        <taxon>Bacilli</taxon>
        <taxon>Bacillales</taxon>
        <taxon>Bacillaceae</taxon>
        <taxon>Cytobacillus</taxon>
    </lineage>
</organism>
<dbReference type="EMBL" id="JAGIKZ010000010">
    <property type="protein sequence ID" value="MBP2241571.1"/>
    <property type="molecule type" value="Genomic_DNA"/>
</dbReference>
<dbReference type="SUPFAM" id="SSF47413">
    <property type="entry name" value="lambda repressor-like DNA-binding domains"/>
    <property type="match status" value="1"/>
</dbReference>
<dbReference type="InterPro" id="IPR001387">
    <property type="entry name" value="Cro/C1-type_HTH"/>
</dbReference>
<dbReference type="Proteomes" id="UP001519293">
    <property type="component" value="Unassembled WGS sequence"/>
</dbReference>
<gene>
    <name evidence="2" type="ORF">J2Z40_002134</name>
</gene>
<dbReference type="InterPro" id="IPR010982">
    <property type="entry name" value="Lambda_DNA-bd_dom_sf"/>
</dbReference>
<dbReference type="SMART" id="SM00530">
    <property type="entry name" value="HTH_XRE"/>
    <property type="match status" value="1"/>
</dbReference>
<dbReference type="InterPro" id="IPR011990">
    <property type="entry name" value="TPR-like_helical_dom_sf"/>
</dbReference>
<dbReference type="RefSeq" id="WP_066399942.1">
    <property type="nucleotide sequence ID" value="NZ_JAGIKZ010000010.1"/>
</dbReference>
<proteinExistence type="predicted"/>
<keyword evidence="3" id="KW-1185">Reference proteome</keyword>
<comment type="caution">
    <text evidence="2">The sequence shown here is derived from an EMBL/GenBank/DDBJ whole genome shotgun (WGS) entry which is preliminary data.</text>
</comment>
<dbReference type="CDD" id="cd00093">
    <property type="entry name" value="HTH_XRE"/>
    <property type="match status" value="1"/>
</dbReference>
<evidence type="ECO:0000259" key="1">
    <source>
        <dbReference type="PROSITE" id="PS50943"/>
    </source>
</evidence>
<name>A0ABS4RGL6_9BACI</name>
<feature type="domain" description="HTH cro/C1-type" evidence="1">
    <location>
        <begin position="10"/>
        <end position="63"/>
    </location>
</feature>
<dbReference type="Gene3D" id="1.25.40.10">
    <property type="entry name" value="Tetratricopeptide repeat domain"/>
    <property type="match status" value="1"/>
</dbReference>
<evidence type="ECO:0000313" key="3">
    <source>
        <dbReference type="Proteomes" id="UP001519293"/>
    </source>
</evidence>
<evidence type="ECO:0000313" key="2">
    <source>
        <dbReference type="EMBL" id="MBP2241571.1"/>
    </source>
</evidence>
<dbReference type="PANTHER" id="PTHR37038:SF14">
    <property type="entry name" value="TRANSCRIPTIONAL ACTIVATOR"/>
    <property type="match status" value="1"/>
</dbReference>
<dbReference type="PANTHER" id="PTHR37038">
    <property type="entry name" value="TRANSCRIPTIONAL REGULATOR-RELATED"/>
    <property type="match status" value="1"/>
</dbReference>
<dbReference type="Pfam" id="PF01381">
    <property type="entry name" value="HTH_3"/>
    <property type="match status" value="1"/>
</dbReference>
<protein>
    <submittedName>
        <fullName evidence="2">Transcriptional regulator with XRE-family HTH domain</fullName>
    </submittedName>
</protein>
<reference evidence="2 3" key="1">
    <citation type="submission" date="2021-03" db="EMBL/GenBank/DDBJ databases">
        <title>Genomic Encyclopedia of Type Strains, Phase IV (KMG-IV): sequencing the most valuable type-strain genomes for metagenomic binning, comparative biology and taxonomic classification.</title>
        <authorList>
            <person name="Goeker M."/>
        </authorList>
    </citation>
    <scope>NUCLEOTIDE SEQUENCE [LARGE SCALE GENOMIC DNA]</scope>
    <source>
        <strain evidence="2 3">DSM 26675</strain>
    </source>
</reference>
<accession>A0ABS4RGL6</accession>
<sequence length="91" mass="10648">MNGNLIGLELRRLREDYGLTQAQLCEGICHQSMLSKIEKGETYPSAPILYKITQKLDVDMEYFFVSSTIENYDYIKEAINIIRREVRKKTI</sequence>
<dbReference type="PROSITE" id="PS50943">
    <property type="entry name" value="HTH_CROC1"/>
    <property type="match status" value="1"/>
</dbReference>
<dbReference type="InterPro" id="IPR053163">
    <property type="entry name" value="HTH-type_regulator_Rgg"/>
</dbReference>